<evidence type="ECO:0000313" key="3">
    <source>
        <dbReference type="Proteomes" id="UP000241462"/>
    </source>
</evidence>
<feature type="transmembrane region" description="Helical" evidence="1">
    <location>
        <begin position="62"/>
        <end position="84"/>
    </location>
</feature>
<dbReference type="AlphaFoldDB" id="A0A2T2ZUT0"/>
<keyword evidence="1" id="KW-1133">Transmembrane helix</keyword>
<dbReference type="EMBL" id="KZ678660">
    <property type="protein sequence ID" value="PSR77321.1"/>
    <property type="molecule type" value="Genomic_DNA"/>
</dbReference>
<feature type="transmembrane region" description="Helical" evidence="1">
    <location>
        <begin position="125"/>
        <end position="142"/>
    </location>
</feature>
<proteinExistence type="predicted"/>
<gene>
    <name evidence="2" type="ORF">BD289DRAFT_148548</name>
</gene>
<keyword evidence="3" id="KW-1185">Reference proteome</keyword>
<keyword evidence="1" id="KW-0472">Membrane</keyword>
<reference evidence="2 3" key="1">
    <citation type="journal article" date="2018" name="Mycol. Prog.">
        <title>Coniella lustricola, a new species from submerged detritus.</title>
        <authorList>
            <person name="Raudabaugh D.B."/>
            <person name="Iturriaga T."/>
            <person name="Carver A."/>
            <person name="Mondo S."/>
            <person name="Pangilinan J."/>
            <person name="Lipzen A."/>
            <person name="He G."/>
            <person name="Amirebrahimi M."/>
            <person name="Grigoriev I.V."/>
            <person name="Miller A.N."/>
        </authorList>
    </citation>
    <scope>NUCLEOTIDE SEQUENCE [LARGE SCALE GENOMIC DNA]</scope>
    <source>
        <strain evidence="2 3">B22-T-1</strain>
    </source>
</reference>
<dbReference type="InParanoid" id="A0A2T2ZUT0"/>
<evidence type="ECO:0000313" key="2">
    <source>
        <dbReference type="EMBL" id="PSR77321.1"/>
    </source>
</evidence>
<keyword evidence="1" id="KW-0812">Transmembrane</keyword>
<evidence type="ECO:0000256" key="1">
    <source>
        <dbReference type="SAM" id="Phobius"/>
    </source>
</evidence>
<feature type="transmembrane region" description="Helical" evidence="1">
    <location>
        <begin position="178"/>
        <end position="196"/>
    </location>
</feature>
<feature type="transmembrane region" description="Helical" evidence="1">
    <location>
        <begin position="154"/>
        <end position="172"/>
    </location>
</feature>
<dbReference type="Proteomes" id="UP000241462">
    <property type="component" value="Unassembled WGS sequence"/>
</dbReference>
<sequence length="219" mass="24586">MHQSYCSLNEMLILAVGNRAVSYINSILQWRGQQSDCSPSQSYKRIRCVHGTQSGNRILKAILYNLDLLIAFCSLIIATHGLMLRRYPKHFDSWVPLSSPVKTYILRPAAGEESFQVSTHMMQDTLTLCATCFAWSSLLVLYQRRFQVETHSCPVLIAVVVTMMLVPATSIAADLLVIVLLPWLLMFAIVLGTLWGKPHGSRDQPDTNLHGQNEKASRP</sequence>
<protein>
    <submittedName>
        <fullName evidence="2">Uncharacterized protein</fullName>
    </submittedName>
</protein>
<accession>A0A2T2ZUT0</accession>
<organism evidence="2 3">
    <name type="scientific">Coniella lustricola</name>
    <dbReference type="NCBI Taxonomy" id="2025994"/>
    <lineage>
        <taxon>Eukaryota</taxon>
        <taxon>Fungi</taxon>
        <taxon>Dikarya</taxon>
        <taxon>Ascomycota</taxon>
        <taxon>Pezizomycotina</taxon>
        <taxon>Sordariomycetes</taxon>
        <taxon>Sordariomycetidae</taxon>
        <taxon>Diaporthales</taxon>
        <taxon>Schizoparmaceae</taxon>
        <taxon>Coniella</taxon>
    </lineage>
</organism>
<name>A0A2T2ZUT0_9PEZI</name>